<evidence type="ECO:0000256" key="3">
    <source>
        <dbReference type="ARBA" id="ARBA00023004"/>
    </source>
</evidence>
<dbReference type="InterPro" id="IPR036390">
    <property type="entry name" value="WH_DNA-bd_sf"/>
</dbReference>
<keyword evidence="3 8" id="KW-0408">Iron</keyword>
<reference evidence="10 11" key="1">
    <citation type="journal article" date="2014" name="Gut Pathog.">
        <title>Gene clusters of Hafnia alvei strain FB1 important in survival and pathogenesis: a draft genome perspective.</title>
        <authorList>
            <person name="Tan J.Y."/>
            <person name="Yin W.F."/>
            <person name="Chan K.G."/>
        </authorList>
    </citation>
    <scope>NUCLEOTIDE SEQUENCE [LARGE SCALE GENOMIC DNA]</scope>
    <source>
        <strain evidence="10 11">FB1</strain>
    </source>
</reference>
<name>A0A097R781_HAFAL</name>
<feature type="domain" description="Transcriptional regulator HTH-type FeoC" evidence="9">
    <location>
        <begin position="4"/>
        <end position="76"/>
    </location>
</feature>
<evidence type="ECO:0000256" key="4">
    <source>
        <dbReference type="ARBA" id="ARBA00023014"/>
    </source>
</evidence>
<evidence type="ECO:0000256" key="7">
    <source>
        <dbReference type="ARBA" id="ARBA00023163"/>
    </source>
</evidence>
<keyword evidence="1 8" id="KW-0678">Repressor</keyword>
<accession>A0A097R781</accession>
<dbReference type="GO" id="GO:0005506">
    <property type="term" value="F:iron ion binding"/>
    <property type="evidence" value="ECO:0007669"/>
    <property type="project" value="UniProtKB-UniRule"/>
</dbReference>
<feature type="binding site" evidence="8">
    <location>
        <position position="64"/>
    </location>
    <ligand>
        <name>iron-sulfur cluster</name>
        <dbReference type="ChEBI" id="CHEBI:30408"/>
    </ligand>
</feature>
<evidence type="ECO:0000313" key="11">
    <source>
        <dbReference type="Proteomes" id="UP000029986"/>
    </source>
</evidence>
<dbReference type="SUPFAM" id="SSF46785">
    <property type="entry name" value="Winged helix' DNA-binding domain"/>
    <property type="match status" value="1"/>
</dbReference>
<dbReference type="PATRIC" id="fig|1453496.5.peg.4251"/>
<feature type="binding site" evidence="8">
    <location>
        <position position="61"/>
    </location>
    <ligand>
        <name>iron-sulfur cluster</name>
        <dbReference type="ChEBI" id="CHEBI:30408"/>
    </ligand>
</feature>
<dbReference type="GO" id="GO:0003677">
    <property type="term" value="F:DNA binding"/>
    <property type="evidence" value="ECO:0007669"/>
    <property type="project" value="UniProtKB-KW"/>
</dbReference>
<evidence type="ECO:0000256" key="5">
    <source>
        <dbReference type="ARBA" id="ARBA00023015"/>
    </source>
</evidence>
<evidence type="ECO:0000256" key="8">
    <source>
        <dbReference type="HAMAP-Rule" id="MF_01586"/>
    </source>
</evidence>
<keyword evidence="2 8" id="KW-0479">Metal-binding</keyword>
<dbReference type="Pfam" id="PF09012">
    <property type="entry name" value="FeoC"/>
    <property type="match status" value="1"/>
</dbReference>
<keyword evidence="11" id="KW-1185">Reference proteome</keyword>
<keyword evidence="4 8" id="KW-0411">Iron-sulfur</keyword>
<dbReference type="AlphaFoldDB" id="A0A097R781"/>
<comment type="similarity">
    <text evidence="8">Belongs to the FeoC family.</text>
</comment>
<sequence>MASLLKVRDTVALHGRIELNQLCREVNGSPAMVLAMLQRLEQMGCVEKVDDIDNGCVSGSCKGCPETSKNCETVVYQAKSVH</sequence>
<evidence type="ECO:0000256" key="1">
    <source>
        <dbReference type="ARBA" id="ARBA00022491"/>
    </source>
</evidence>
<evidence type="ECO:0000256" key="6">
    <source>
        <dbReference type="ARBA" id="ARBA00023125"/>
    </source>
</evidence>
<evidence type="ECO:0000313" key="10">
    <source>
        <dbReference type="EMBL" id="AIU74577.1"/>
    </source>
</evidence>
<organism evidence="10 11">
    <name type="scientific">Hafnia alvei FB1</name>
    <dbReference type="NCBI Taxonomy" id="1453496"/>
    <lineage>
        <taxon>Bacteria</taxon>
        <taxon>Pseudomonadati</taxon>
        <taxon>Pseudomonadota</taxon>
        <taxon>Gammaproteobacteria</taxon>
        <taxon>Enterobacterales</taxon>
        <taxon>Hafniaceae</taxon>
        <taxon>Hafnia</taxon>
    </lineage>
</organism>
<dbReference type="Gene3D" id="1.10.10.10">
    <property type="entry name" value="Winged helix-like DNA-binding domain superfamily/Winged helix DNA-binding domain"/>
    <property type="match status" value="1"/>
</dbReference>
<dbReference type="EMBL" id="CP009706">
    <property type="protein sequence ID" value="AIU74577.1"/>
    <property type="molecule type" value="Genomic_DNA"/>
</dbReference>
<evidence type="ECO:0000256" key="2">
    <source>
        <dbReference type="ARBA" id="ARBA00022723"/>
    </source>
</evidence>
<gene>
    <name evidence="8" type="primary">feoC</name>
    <name evidence="10" type="ORF">AT03_20665</name>
</gene>
<keyword evidence="6 8" id="KW-0238">DNA-binding</keyword>
<keyword evidence="5 8" id="KW-0805">Transcription regulation</keyword>
<feature type="binding site" evidence="8">
    <location>
        <position position="56"/>
    </location>
    <ligand>
        <name>iron-sulfur cluster</name>
        <dbReference type="ChEBI" id="CHEBI:30408"/>
    </ligand>
</feature>
<comment type="function">
    <text evidence="8">May function as a transcriptional regulator that controls feoABC expression.</text>
</comment>
<dbReference type="HAMAP" id="MF_01586">
    <property type="entry name" value="FeoC"/>
    <property type="match status" value="1"/>
</dbReference>
<dbReference type="OrthoDB" id="6903254at2"/>
<dbReference type="InterPro" id="IPR036388">
    <property type="entry name" value="WH-like_DNA-bd_sf"/>
</dbReference>
<protein>
    <recommendedName>
        <fullName evidence="8">Probable [Fe-S]-dependent transcriptional repressor</fullName>
    </recommendedName>
</protein>
<dbReference type="InterPro" id="IPR015102">
    <property type="entry name" value="Tscrpt_reg_HTH_FeoC"/>
</dbReference>
<dbReference type="InterPro" id="IPR023732">
    <property type="entry name" value="FeoC"/>
</dbReference>
<keyword evidence="7 8" id="KW-0804">Transcription</keyword>
<dbReference type="GO" id="GO:0051536">
    <property type="term" value="F:iron-sulfur cluster binding"/>
    <property type="evidence" value="ECO:0007669"/>
    <property type="project" value="UniProtKB-KW"/>
</dbReference>
<dbReference type="Proteomes" id="UP000029986">
    <property type="component" value="Chromosome"/>
</dbReference>
<proteinExistence type="inferred from homology"/>
<feature type="binding site" evidence="8">
    <location>
        <position position="71"/>
    </location>
    <ligand>
        <name>iron-sulfur cluster</name>
        <dbReference type="ChEBI" id="CHEBI:30408"/>
    </ligand>
</feature>
<dbReference type="RefSeq" id="WP_025799321.1">
    <property type="nucleotide sequence ID" value="NZ_CP009706.1"/>
</dbReference>
<dbReference type="KEGG" id="hav:AT03_20665"/>
<dbReference type="eggNOG" id="ENOG50330S2">
    <property type="taxonomic scope" value="Bacteria"/>
</dbReference>
<evidence type="ECO:0000259" key="9">
    <source>
        <dbReference type="Pfam" id="PF09012"/>
    </source>
</evidence>
<dbReference type="HOGENOM" id="CLU_189182_0_0_6"/>